<dbReference type="Pfam" id="PF13489">
    <property type="entry name" value="Methyltransf_23"/>
    <property type="match status" value="1"/>
</dbReference>
<organism evidence="1 2">
    <name type="scientific">Candidatus Roizmanbacteria bacterium CG03_land_8_20_14_0_80_39_12</name>
    <dbReference type="NCBI Taxonomy" id="1974847"/>
    <lineage>
        <taxon>Bacteria</taxon>
        <taxon>Candidatus Roizmaniibacteriota</taxon>
    </lineage>
</organism>
<accession>A0A2M7BSQ6</accession>
<dbReference type="Gene3D" id="3.40.50.150">
    <property type="entry name" value="Vaccinia Virus protein VP39"/>
    <property type="match status" value="1"/>
</dbReference>
<dbReference type="CDD" id="cd02440">
    <property type="entry name" value="AdoMet_MTases"/>
    <property type="match status" value="1"/>
</dbReference>
<dbReference type="InterPro" id="IPR029063">
    <property type="entry name" value="SAM-dependent_MTases_sf"/>
</dbReference>
<reference evidence="2" key="1">
    <citation type="submission" date="2017-09" db="EMBL/GenBank/DDBJ databases">
        <title>Depth-based differentiation of microbial function through sediment-hosted aquifers and enrichment of novel symbionts in the deep terrestrial subsurface.</title>
        <authorList>
            <person name="Probst A.J."/>
            <person name="Ladd B."/>
            <person name="Jarett J.K."/>
            <person name="Geller-Mcgrath D.E."/>
            <person name="Sieber C.M.K."/>
            <person name="Emerson J.B."/>
            <person name="Anantharaman K."/>
            <person name="Thomas B.C."/>
            <person name="Malmstrom R."/>
            <person name="Stieglmeier M."/>
            <person name="Klingl A."/>
            <person name="Woyke T."/>
            <person name="Ryan C.M."/>
            <person name="Banfield J.F."/>
        </authorList>
    </citation>
    <scope>NUCLEOTIDE SEQUENCE [LARGE SCALE GENOMIC DNA]</scope>
</reference>
<dbReference type="PANTHER" id="PTHR43861">
    <property type="entry name" value="TRANS-ACONITATE 2-METHYLTRANSFERASE-RELATED"/>
    <property type="match status" value="1"/>
</dbReference>
<protein>
    <recommendedName>
        <fullName evidence="3">Class I SAM-dependent methyltransferase</fullName>
    </recommendedName>
</protein>
<comment type="caution">
    <text evidence="1">The sequence shown here is derived from an EMBL/GenBank/DDBJ whole genome shotgun (WGS) entry which is preliminary data.</text>
</comment>
<dbReference type="AlphaFoldDB" id="A0A2M7BSQ6"/>
<dbReference type="EMBL" id="PEVA01000101">
    <property type="protein sequence ID" value="PIV08512.1"/>
    <property type="molecule type" value="Genomic_DNA"/>
</dbReference>
<evidence type="ECO:0008006" key="3">
    <source>
        <dbReference type="Google" id="ProtNLM"/>
    </source>
</evidence>
<name>A0A2M7BSQ6_9BACT</name>
<evidence type="ECO:0000313" key="2">
    <source>
        <dbReference type="Proteomes" id="UP000230119"/>
    </source>
</evidence>
<sequence>MPCPICKSNNTKYFANKNACLFHRCTSCKTLFISNMPTQKILTEYYANQFSYTDGLINENIIRIRGKIILRKLHQLAPLAKTLCDIGSGYGFFLDEARKRGICVFGVEPSRQLVHHAFKEYSINSFLGTLEEFVRKRRRQFDVVTCIHVIEHVPKPKHFICNLLKLVKPRGLLYIETPNADSHLLYVERENYTFLIPPHHLWIFSKESIKKLLPENFQIIHANTYSYPEHLMGIVKRTVKNLASKTSEKTHTKFILSNVEGLDPSDNHLRMTQKRLSYFLFDRLLAPLFTGLLNAYHKGSILELYIKKK</sequence>
<gene>
    <name evidence="1" type="ORF">COS52_02325</name>
</gene>
<proteinExistence type="predicted"/>
<evidence type="ECO:0000313" key="1">
    <source>
        <dbReference type="EMBL" id="PIV08512.1"/>
    </source>
</evidence>
<dbReference type="SUPFAM" id="SSF53335">
    <property type="entry name" value="S-adenosyl-L-methionine-dependent methyltransferases"/>
    <property type="match status" value="1"/>
</dbReference>
<dbReference type="Proteomes" id="UP000230119">
    <property type="component" value="Unassembled WGS sequence"/>
</dbReference>
<dbReference type="PANTHER" id="PTHR43861:SF6">
    <property type="entry name" value="METHYLTRANSFERASE TYPE 11"/>
    <property type="match status" value="1"/>
</dbReference>